<evidence type="ECO:0000256" key="1">
    <source>
        <dbReference type="SAM" id="Phobius"/>
    </source>
</evidence>
<name>A0A0U4E9W7_9BACI</name>
<feature type="transmembrane region" description="Helical" evidence="1">
    <location>
        <begin position="27"/>
        <end position="43"/>
    </location>
</feature>
<sequence>MMGWLLAILTLTAFILSIYLLDRKPNLSLAIAVITPFALLAVIREMGGEVIFTFFAALFIVIMNVLSRSEIEE</sequence>
<dbReference type="RefSeq" id="WP_068446663.1">
    <property type="nucleotide sequence ID" value="NZ_CP013862.1"/>
</dbReference>
<organism evidence="2 3">
    <name type="scientific">Lentibacillus amyloliquefaciens</name>
    <dbReference type="NCBI Taxonomy" id="1472767"/>
    <lineage>
        <taxon>Bacteria</taxon>
        <taxon>Bacillati</taxon>
        <taxon>Bacillota</taxon>
        <taxon>Bacilli</taxon>
        <taxon>Bacillales</taxon>
        <taxon>Bacillaceae</taxon>
        <taxon>Lentibacillus</taxon>
    </lineage>
</organism>
<keyword evidence="1" id="KW-0812">Transmembrane</keyword>
<dbReference type="KEGG" id="lao:AOX59_14630"/>
<evidence type="ECO:0000313" key="3">
    <source>
        <dbReference type="Proteomes" id="UP000050331"/>
    </source>
</evidence>
<reference evidence="2 3" key="1">
    <citation type="submission" date="2016-01" db="EMBL/GenBank/DDBJ databases">
        <title>Complete genome sequence of strain Lentibacillus amyloliquefaciens LAM0015T isolated from saline sediment.</title>
        <authorList>
            <person name="Wang J.-L."/>
            <person name="He M.-X."/>
        </authorList>
    </citation>
    <scope>NUCLEOTIDE SEQUENCE [LARGE SCALE GENOMIC DNA]</scope>
    <source>
        <strain evidence="2 3">LAM0015</strain>
    </source>
</reference>
<dbReference type="OrthoDB" id="2974062at2"/>
<feature type="transmembrane region" description="Helical" evidence="1">
    <location>
        <begin position="50"/>
        <end position="67"/>
    </location>
</feature>
<dbReference type="AlphaFoldDB" id="A0A0U4E9W7"/>
<keyword evidence="1" id="KW-0472">Membrane</keyword>
<keyword evidence="3" id="KW-1185">Reference proteome</keyword>
<protein>
    <submittedName>
        <fullName evidence="2">Uncharacterized protein</fullName>
    </submittedName>
</protein>
<proteinExistence type="predicted"/>
<keyword evidence="1" id="KW-1133">Transmembrane helix</keyword>
<gene>
    <name evidence="2" type="ORF">AOX59_14630</name>
</gene>
<accession>A0A0U4E9W7</accession>
<dbReference type="EMBL" id="CP013862">
    <property type="protein sequence ID" value="ALX49697.1"/>
    <property type="molecule type" value="Genomic_DNA"/>
</dbReference>
<evidence type="ECO:0000313" key="2">
    <source>
        <dbReference type="EMBL" id="ALX49697.1"/>
    </source>
</evidence>
<dbReference type="Proteomes" id="UP000050331">
    <property type="component" value="Chromosome"/>
</dbReference>